<dbReference type="RefSeq" id="XP_035828347.1">
    <property type="nucleotide sequence ID" value="XM_035972454.1"/>
</dbReference>
<gene>
    <name evidence="3" type="primary">LOC118478584</name>
</gene>
<protein>
    <submittedName>
        <fullName evidence="3">Cyclic nucleotide-binding domain-containing protein 2-like</fullName>
    </submittedName>
</protein>
<sequence>MAERQVSEKDNDPVTSEDIHSVSLTSSTFSVLSRYRKFLLQKVKARKPRPPLRCYARLVIICARLCKQSLDNLAQARGEYESVMQVLDEYGARLSWGGLVFSPADYRATKQQCLNVGARKLLQQDPATRTEQDINVLLVALRNIPAFAEYPKKMQRQLCRVGGFETFEPRRVVLREGDPPSSFYFILSGAVLVTSFDEKSGTSRTLVQLDKGMSFGELAVISNTKRQATVCSKTEVELLSISGEEFQDIFMAGGKNIMANAKQQEFIRKGVAVVHLGSTHKRGLVLFSGNFPESTVGVVDSRSIGELILTHREIPQV</sequence>
<dbReference type="Gene3D" id="2.60.120.10">
    <property type="entry name" value="Jelly Rolls"/>
    <property type="match status" value="1"/>
</dbReference>
<evidence type="ECO:0000313" key="3">
    <source>
        <dbReference type="RefSeq" id="XP_035828347.1"/>
    </source>
</evidence>
<proteinExistence type="predicted"/>
<dbReference type="PROSITE" id="PS50042">
    <property type="entry name" value="CNMP_BINDING_3"/>
    <property type="match status" value="1"/>
</dbReference>
<reference evidence="3" key="1">
    <citation type="submission" date="2025-08" db="UniProtKB">
        <authorList>
            <consortium name="RefSeq"/>
        </authorList>
    </citation>
    <scope>IDENTIFICATION</scope>
</reference>
<feature type="domain" description="Cyclic nucleotide-binding" evidence="1">
    <location>
        <begin position="146"/>
        <end position="251"/>
    </location>
</feature>
<dbReference type="SUPFAM" id="SSF51206">
    <property type="entry name" value="cAMP-binding domain-like"/>
    <property type="match status" value="1"/>
</dbReference>
<evidence type="ECO:0000259" key="1">
    <source>
        <dbReference type="PROSITE" id="PS50042"/>
    </source>
</evidence>
<dbReference type="Proteomes" id="UP000694888">
    <property type="component" value="Unplaced"/>
</dbReference>
<name>A0ABM1W104_APLCA</name>
<dbReference type="PANTHER" id="PTHR23011:SF28">
    <property type="entry name" value="CYCLIC NUCLEOTIDE-BINDING DOMAIN CONTAINING PROTEIN"/>
    <property type="match status" value="1"/>
</dbReference>
<keyword evidence="2" id="KW-1185">Reference proteome</keyword>
<dbReference type="InterPro" id="IPR018490">
    <property type="entry name" value="cNMP-bd_dom_sf"/>
</dbReference>
<accession>A0ABM1W104</accession>
<dbReference type="Pfam" id="PF00027">
    <property type="entry name" value="cNMP_binding"/>
    <property type="match status" value="1"/>
</dbReference>
<dbReference type="PROSITE" id="PS00889">
    <property type="entry name" value="CNMP_BINDING_2"/>
    <property type="match status" value="1"/>
</dbReference>
<dbReference type="PANTHER" id="PTHR23011">
    <property type="entry name" value="CYCLIC NUCLEOTIDE-BINDING DOMAIN CONTAINING PROTEIN"/>
    <property type="match status" value="1"/>
</dbReference>
<dbReference type="InterPro" id="IPR014710">
    <property type="entry name" value="RmlC-like_jellyroll"/>
</dbReference>
<dbReference type="SMART" id="SM00100">
    <property type="entry name" value="cNMP"/>
    <property type="match status" value="1"/>
</dbReference>
<dbReference type="InterPro" id="IPR018488">
    <property type="entry name" value="cNMP-bd_CS"/>
</dbReference>
<organism evidence="2 3">
    <name type="scientific">Aplysia californica</name>
    <name type="common">California sea hare</name>
    <dbReference type="NCBI Taxonomy" id="6500"/>
    <lineage>
        <taxon>Eukaryota</taxon>
        <taxon>Metazoa</taxon>
        <taxon>Spiralia</taxon>
        <taxon>Lophotrochozoa</taxon>
        <taxon>Mollusca</taxon>
        <taxon>Gastropoda</taxon>
        <taxon>Heterobranchia</taxon>
        <taxon>Euthyneura</taxon>
        <taxon>Tectipleura</taxon>
        <taxon>Aplysiida</taxon>
        <taxon>Aplysioidea</taxon>
        <taxon>Aplysiidae</taxon>
        <taxon>Aplysia</taxon>
    </lineage>
</organism>
<dbReference type="CDD" id="cd00038">
    <property type="entry name" value="CAP_ED"/>
    <property type="match status" value="1"/>
</dbReference>
<evidence type="ECO:0000313" key="2">
    <source>
        <dbReference type="Proteomes" id="UP000694888"/>
    </source>
</evidence>
<dbReference type="InterPro" id="IPR000595">
    <property type="entry name" value="cNMP-bd_dom"/>
</dbReference>
<dbReference type="GeneID" id="118478584"/>